<dbReference type="RefSeq" id="XP_003100623.2">
    <property type="nucleotide sequence ID" value="XM_003100575.2"/>
</dbReference>
<gene>
    <name evidence="2" type="ORF">GCK72_020977</name>
</gene>
<dbReference type="AlphaFoldDB" id="A0A6A5GIA3"/>
<evidence type="ECO:0000313" key="3">
    <source>
        <dbReference type="Proteomes" id="UP000483820"/>
    </source>
</evidence>
<dbReference type="KEGG" id="crq:GCK72_020977"/>
<dbReference type="GeneID" id="9815023"/>
<evidence type="ECO:0000313" key="2">
    <source>
        <dbReference type="EMBL" id="KAF1754416.1"/>
    </source>
</evidence>
<feature type="compositionally biased region" description="Basic and acidic residues" evidence="1">
    <location>
        <begin position="136"/>
        <end position="150"/>
    </location>
</feature>
<proteinExistence type="predicted"/>
<protein>
    <submittedName>
        <fullName evidence="2">Uncharacterized protein</fullName>
    </submittedName>
</protein>
<feature type="region of interest" description="Disordered" evidence="1">
    <location>
        <begin position="136"/>
        <end position="163"/>
    </location>
</feature>
<evidence type="ECO:0000256" key="1">
    <source>
        <dbReference type="SAM" id="MobiDB-lite"/>
    </source>
</evidence>
<dbReference type="CTD" id="9815023"/>
<accession>A0A6A5GIA3</accession>
<name>A0A6A5GIA3_CAERE</name>
<comment type="caution">
    <text evidence="2">The sequence shown here is derived from an EMBL/GenBank/DDBJ whole genome shotgun (WGS) entry which is preliminary data.</text>
</comment>
<sequence length="163" mass="20056">MKFHRMKWIYYANEIDPNPPEYMKFYRMKWLYNATQSHQEWRASWGEQLRNDDDGTHRVFSVQRDYAVEQFLMDKENYNKTLGTEKDNVLEDQRKEDVKNFELYIEKEQKKKKEKEELEKEEELKTACEIVQPVKQEEEKKVEKKEEKKEEKKKKKNPCCSIC</sequence>
<organism evidence="2 3">
    <name type="scientific">Caenorhabditis remanei</name>
    <name type="common">Caenorhabditis vulgaris</name>
    <dbReference type="NCBI Taxonomy" id="31234"/>
    <lineage>
        <taxon>Eukaryota</taxon>
        <taxon>Metazoa</taxon>
        <taxon>Ecdysozoa</taxon>
        <taxon>Nematoda</taxon>
        <taxon>Chromadorea</taxon>
        <taxon>Rhabditida</taxon>
        <taxon>Rhabditina</taxon>
        <taxon>Rhabditomorpha</taxon>
        <taxon>Rhabditoidea</taxon>
        <taxon>Rhabditidae</taxon>
        <taxon>Peloderinae</taxon>
        <taxon>Caenorhabditis</taxon>
    </lineage>
</organism>
<reference evidence="2 3" key="1">
    <citation type="submission" date="2019-12" db="EMBL/GenBank/DDBJ databases">
        <title>Chromosome-level assembly of the Caenorhabditis remanei genome.</title>
        <authorList>
            <person name="Teterina A.A."/>
            <person name="Willis J.H."/>
            <person name="Phillips P.C."/>
        </authorList>
    </citation>
    <scope>NUCLEOTIDE SEQUENCE [LARGE SCALE GENOMIC DNA]</scope>
    <source>
        <strain evidence="2 3">PX506</strain>
        <tissue evidence="2">Whole organism</tissue>
    </source>
</reference>
<dbReference type="Proteomes" id="UP000483820">
    <property type="component" value="Chromosome V"/>
</dbReference>
<dbReference type="EMBL" id="WUAV01000005">
    <property type="protein sequence ID" value="KAF1754416.1"/>
    <property type="molecule type" value="Genomic_DNA"/>
</dbReference>